<gene>
    <name evidence="2" type="ORF">GCM10017643_01680</name>
</gene>
<protein>
    <recommendedName>
        <fullName evidence="4">Chemotaxis protein MotC</fullName>
    </recommendedName>
</protein>
<evidence type="ECO:0000313" key="3">
    <source>
        <dbReference type="Proteomes" id="UP001143370"/>
    </source>
</evidence>
<feature type="compositionally biased region" description="Polar residues" evidence="1">
    <location>
        <begin position="10"/>
        <end position="23"/>
    </location>
</feature>
<reference evidence="2" key="2">
    <citation type="submission" date="2023-01" db="EMBL/GenBank/DDBJ databases">
        <authorList>
            <person name="Sun Q."/>
            <person name="Evtushenko L."/>
        </authorList>
    </citation>
    <scope>NUCLEOTIDE SEQUENCE</scope>
    <source>
        <strain evidence="2">VKM B-2484</strain>
    </source>
</reference>
<organism evidence="2 3">
    <name type="scientific">Ancylobacter dichloromethanicus</name>
    <dbReference type="NCBI Taxonomy" id="518825"/>
    <lineage>
        <taxon>Bacteria</taxon>
        <taxon>Pseudomonadati</taxon>
        <taxon>Pseudomonadota</taxon>
        <taxon>Alphaproteobacteria</taxon>
        <taxon>Hyphomicrobiales</taxon>
        <taxon>Xanthobacteraceae</taxon>
        <taxon>Ancylobacter</taxon>
    </lineage>
</organism>
<accession>A0A9W6J5E4</accession>
<evidence type="ECO:0000313" key="2">
    <source>
        <dbReference type="EMBL" id="GLK70053.1"/>
    </source>
</evidence>
<dbReference type="Proteomes" id="UP001143370">
    <property type="component" value="Unassembled WGS sequence"/>
</dbReference>
<name>A0A9W6J5E4_9HYPH</name>
<dbReference type="AlphaFoldDB" id="A0A9W6J5E4"/>
<reference evidence="2" key="1">
    <citation type="journal article" date="2014" name="Int. J. Syst. Evol. Microbiol.">
        <title>Complete genome sequence of Corynebacterium casei LMG S-19264T (=DSM 44701T), isolated from a smear-ripened cheese.</title>
        <authorList>
            <consortium name="US DOE Joint Genome Institute (JGI-PGF)"/>
            <person name="Walter F."/>
            <person name="Albersmeier A."/>
            <person name="Kalinowski J."/>
            <person name="Ruckert C."/>
        </authorList>
    </citation>
    <scope>NUCLEOTIDE SEQUENCE</scope>
    <source>
        <strain evidence="2">VKM B-2484</strain>
    </source>
</reference>
<sequence>MPMPLPRPTNLPSIAVPSQTDTAASGLPVTPEPAPAADGEEAAVPTVAAPTAPGQIAEKQASVAQVAAPVGMPAAPGALVDVPAEAPRVSGHGGTFLRLRPESDIWDLLDAPLNTLFPPAFANEPESKADAGKGVEPAVPAPPLYREVRELQRLQDRMASGTADAVTVQNALIAKIDRSFRAADGEAWRDGLNARALVVFALSGGGPGAMRAVLAKGVPPNIDERLVRGSLAYLEGREAEALKDLGEIDVRTLPASLAGQVALAQAALWVRRDPARSAELLGRARLVAPGALIEEAALRRAIFLAAQANDIATFERLSASYLARFRHSVYAGNFRQRFAAALTRMTFMDNAEEFHRLDDLLAPLEPESRREIALMVAQASITLGKTAAAAMAAERVLATAPIGSLDADRARLYRAAAQAASAQDCEAADAELATIAPDRLSTEDRRLLGSARAVARAISGAADVEVIAGRATEPQAPDAAGDDTAPAILAKAQAALSGVDQLFGEKPL</sequence>
<evidence type="ECO:0008006" key="4">
    <source>
        <dbReference type="Google" id="ProtNLM"/>
    </source>
</evidence>
<comment type="caution">
    <text evidence="2">The sequence shown here is derived from an EMBL/GenBank/DDBJ whole genome shotgun (WGS) entry which is preliminary data.</text>
</comment>
<evidence type="ECO:0000256" key="1">
    <source>
        <dbReference type="SAM" id="MobiDB-lite"/>
    </source>
</evidence>
<dbReference type="EMBL" id="BSFJ01000001">
    <property type="protein sequence ID" value="GLK70053.1"/>
    <property type="molecule type" value="Genomic_DNA"/>
</dbReference>
<proteinExistence type="predicted"/>
<keyword evidence="3" id="KW-1185">Reference proteome</keyword>
<feature type="region of interest" description="Disordered" evidence="1">
    <location>
        <begin position="1"/>
        <end position="47"/>
    </location>
</feature>